<sequence>MIIAKETGFAGDLFIPNNKFIQLTGGYYNKPELKTLTAISDLFLIHNIVYFRNDLGTIKELFDTFSSDEVDELIKNNRIKFYDPLFSKPFEDSSKNIEYIEKKLSELNDSHSSFFKEHLNITRVMNQIVDNLVQPKLEEDFDKIKIELDELFYNNDFMPDEFYHMDRIIGYNQGIEKIRELAKIGITSTTLDNEVEYYLNICNRASIKKDNKNLRIEDVDINDISITEQFHQFRNMPTLVDLLHSSEYPTKRFLDIINSSEAYDFKNWIQAIDEKDVDIRDYYTRTFSNLPSKNKWIDWIRFGGVTILSGILASIISSNPVVGIGVSLGAGALDKKLGDDLIDKTASKYNPEWWIRFLNK</sequence>
<keyword evidence="2" id="KW-1185">Reference proteome</keyword>
<reference evidence="1 2" key="1">
    <citation type="submission" date="2017-05" db="EMBL/GenBank/DDBJ databases">
        <authorList>
            <person name="Varghese N."/>
            <person name="Submissions S."/>
        </authorList>
    </citation>
    <scope>NUCLEOTIDE SEQUENCE [LARGE SCALE GENOMIC DNA]</scope>
    <source>
        <strain evidence="1 2">DSM 29982</strain>
    </source>
</reference>
<gene>
    <name evidence="1" type="ORF">SAMN06265220_10772</name>
</gene>
<name>A0A521F8F0_9FLAO</name>
<proteinExistence type="predicted"/>
<accession>A0A521F8F0</accession>
<dbReference type="AlphaFoldDB" id="A0A521F8F0"/>
<dbReference type="RefSeq" id="WP_111376297.1">
    <property type="nucleotide sequence ID" value="NZ_CP043612.1"/>
</dbReference>
<protein>
    <submittedName>
        <fullName evidence="1">Uncharacterized protein</fullName>
    </submittedName>
</protein>
<dbReference type="Proteomes" id="UP000319267">
    <property type="component" value="Unassembled WGS sequence"/>
</dbReference>
<organism evidence="1 2">
    <name type="scientific">Flavobacterium nitrogenifigens</name>
    <dbReference type="NCBI Taxonomy" id="1617283"/>
    <lineage>
        <taxon>Bacteria</taxon>
        <taxon>Pseudomonadati</taxon>
        <taxon>Bacteroidota</taxon>
        <taxon>Flavobacteriia</taxon>
        <taxon>Flavobacteriales</taxon>
        <taxon>Flavobacteriaceae</taxon>
        <taxon>Flavobacterium</taxon>
    </lineage>
</organism>
<dbReference type="EMBL" id="FXTQ01000007">
    <property type="protein sequence ID" value="SMO92438.1"/>
    <property type="molecule type" value="Genomic_DNA"/>
</dbReference>
<evidence type="ECO:0000313" key="1">
    <source>
        <dbReference type="EMBL" id="SMO92438.1"/>
    </source>
</evidence>
<evidence type="ECO:0000313" key="2">
    <source>
        <dbReference type="Proteomes" id="UP000319267"/>
    </source>
</evidence>